<evidence type="ECO:0008006" key="3">
    <source>
        <dbReference type="Google" id="ProtNLM"/>
    </source>
</evidence>
<protein>
    <recommendedName>
        <fullName evidence="3">Helix-turn-helix domain-containing protein</fullName>
    </recommendedName>
</protein>
<name>A0A0H2ZS74_MYCA1</name>
<organism evidence="1 2">
    <name type="scientific">Mycobacterium avium (strain 104)</name>
    <dbReference type="NCBI Taxonomy" id="243243"/>
    <lineage>
        <taxon>Bacteria</taxon>
        <taxon>Bacillati</taxon>
        <taxon>Actinomycetota</taxon>
        <taxon>Actinomycetes</taxon>
        <taxon>Mycobacteriales</taxon>
        <taxon>Mycobacteriaceae</taxon>
        <taxon>Mycobacterium</taxon>
        <taxon>Mycobacterium avium complex (MAC)</taxon>
    </lineage>
</organism>
<dbReference type="AlphaFoldDB" id="A0A0H2ZS74"/>
<gene>
    <name evidence="1" type="ordered locus">MAV_0289</name>
</gene>
<dbReference type="EMBL" id="CP000479">
    <property type="protein sequence ID" value="ABK65223.1"/>
    <property type="molecule type" value="Genomic_DNA"/>
</dbReference>
<reference evidence="1 2" key="1">
    <citation type="submission" date="2006-10" db="EMBL/GenBank/DDBJ databases">
        <authorList>
            <person name="Fleischmann R.D."/>
            <person name="Dodson R.J."/>
            <person name="Haft D.H."/>
            <person name="Merkel J.S."/>
            <person name="Nelson W.C."/>
            <person name="Fraser C.M."/>
        </authorList>
    </citation>
    <scope>NUCLEOTIDE SEQUENCE [LARGE SCALE GENOMIC DNA]</scope>
    <source>
        <strain evidence="1 2">104</strain>
    </source>
</reference>
<dbReference type="Proteomes" id="UP000001574">
    <property type="component" value="Chromosome"/>
</dbReference>
<proteinExistence type="predicted"/>
<dbReference type="RefSeq" id="WP_011723459.1">
    <property type="nucleotide sequence ID" value="NC_008595.1"/>
</dbReference>
<accession>A0A0H2ZS74</accession>
<dbReference type="KEGG" id="mav:MAV_0289"/>
<evidence type="ECO:0000313" key="2">
    <source>
        <dbReference type="Proteomes" id="UP000001574"/>
    </source>
</evidence>
<dbReference type="HOGENOM" id="CLU_1968069_0_0_11"/>
<sequence>MSGAIRRPAPGGGVFITRPAAAALRGVTRRRIDSLIQQGKLPAYEVAGRVMVLEADVLALELPTAPPDGWISRHAAAKVLGCTHRAVGLMVARGDLPAETFNGRLYVREADVRAAANPRRVIPPRRR</sequence>
<evidence type="ECO:0000313" key="1">
    <source>
        <dbReference type="EMBL" id="ABK65223.1"/>
    </source>
</evidence>